<evidence type="ECO:0000313" key="1">
    <source>
        <dbReference type="EMBL" id="RAI37934.1"/>
    </source>
</evidence>
<organism evidence="1 2">
    <name type="scientific">Rhodoplanes elegans</name>
    <dbReference type="NCBI Taxonomy" id="29408"/>
    <lineage>
        <taxon>Bacteria</taxon>
        <taxon>Pseudomonadati</taxon>
        <taxon>Pseudomonadota</taxon>
        <taxon>Alphaproteobacteria</taxon>
        <taxon>Hyphomicrobiales</taxon>
        <taxon>Nitrobacteraceae</taxon>
        <taxon>Rhodoplanes</taxon>
    </lineage>
</organism>
<accession>A0A327KIL4</accession>
<dbReference type="EMBL" id="NPEU01000153">
    <property type="protein sequence ID" value="RAI37934.1"/>
    <property type="molecule type" value="Genomic_DNA"/>
</dbReference>
<keyword evidence="2" id="KW-1185">Reference proteome</keyword>
<protein>
    <submittedName>
        <fullName evidence="1">DUF736 domain-containing protein</fullName>
    </submittedName>
</protein>
<dbReference type="RefSeq" id="WP_041751133.1">
    <property type="nucleotide sequence ID" value="NZ_NHSK01000299.1"/>
</dbReference>
<dbReference type="Pfam" id="PF05284">
    <property type="entry name" value="DUF736"/>
    <property type="match status" value="1"/>
</dbReference>
<reference evidence="1 2" key="1">
    <citation type="submission" date="2017-07" db="EMBL/GenBank/DDBJ databases">
        <title>Draft Genome Sequences of Select Purple Nonsulfur Bacteria.</title>
        <authorList>
            <person name="Lasarre B."/>
            <person name="Mckinlay J.B."/>
        </authorList>
    </citation>
    <scope>NUCLEOTIDE SEQUENCE [LARGE SCALE GENOMIC DNA]</scope>
    <source>
        <strain evidence="1 2">DSM 11907</strain>
    </source>
</reference>
<dbReference type="AlphaFoldDB" id="A0A327KIL4"/>
<evidence type="ECO:0000313" key="2">
    <source>
        <dbReference type="Proteomes" id="UP000248863"/>
    </source>
</evidence>
<proteinExistence type="predicted"/>
<dbReference type="InterPro" id="IPR007948">
    <property type="entry name" value="DUF736"/>
</dbReference>
<dbReference type="Proteomes" id="UP000248863">
    <property type="component" value="Unassembled WGS sequence"/>
</dbReference>
<dbReference type="OrthoDB" id="9811595at2"/>
<sequence>MATIGTFKKSGNEFVGQIVTLSVQAKNVRIVPEATRSGENAPSHRVFAGRVEIGAAWTKRSNEGRDYLGLKLDDPSFTAPIYANLFDDEEGEGYSLIWSRPNRRNGE</sequence>
<gene>
    <name evidence="1" type="ORF">CH338_14455</name>
</gene>
<comment type="caution">
    <text evidence="1">The sequence shown here is derived from an EMBL/GenBank/DDBJ whole genome shotgun (WGS) entry which is preliminary data.</text>
</comment>
<name>A0A327KIL4_9BRAD</name>